<feature type="transmembrane region" description="Helical" evidence="1">
    <location>
        <begin position="20"/>
        <end position="39"/>
    </location>
</feature>
<keyword evidence="1" id="KW-1133">Transmembrane helix</keyword>
<comment type="caution">
    <text evidence="2">The sequence shown here is derived from an EMBL/GenBank/DDBJ whole genome shotgun (WGS) entry which is preliminary data.</text>
</comment>
<gene>
    <name evidence="2" type="ORF">AB8O55_00745</name>
</gene>
<keyword evidence="1" id="KW-0812">Transmembrane</keyword>
<name>A0ABV4C9X6_9PSEU</name>
<dbReference type="RefSeq" id="WP_369774459.1">
    <property type="nucleotide sequence ID" value="NZ_JBGEHV010000001.1"/>
</dbReference>
<dbReference type="Proteomes" id="UP001564626">
    <property type="component" value="Unassembled WGS sequence"/>
</dbReference>
<keyword evidence="3" id="KW-1185">Reference proteome</keyword>
<evidence type="ECO:0008006" key="4">
    <source>
        <dbReference type="Google" id="ProtNLM"/>
    </source>
</evidence>
<reference evidence="2 3" key="1">
    <citation type="submission" date="2024-08" db="EMBL/GenBank/DDBJ databases">
        <title>Genome mining of Saccharopolyspora cebuensis PGLac3 from Nigerian medicinal plant.</title>
        <authorList>
            <person name="Ezeobiora C.E."/>
            <person name="Igbokwe N.H."/>
            <person name="Amin D.H."/>
            <person name="Mendie U.E."/>
        </authorList>
    </citation>
    <scope>NUCLEOTIDE SEQUENCE [LARGE SCALE GENOMIC DNA]</scope>
    <source>
        <strain evidence="2 3">PGLac3</strain>
    </source>
</reference>
<keyword evidence="1" id="KW-0472">Membrane</keyword>
<protein>
    <recommendedName>
        <fullName evidence="4">LPXTG-motif cell wall anchor domain-containing protein</fullName>
    </recommendedName>
</protein>
<dbReference type="EMBL" id="JBGEHV010000001">
    <property type="protein sequence ID" value="MEY8037915.1"/>
    <property type="molecule type" value="Genomic_DNA"/>
</dbReference>
<accession>A0ABV4C9X6</accession>
<organism evidence="2 3">
    <name type="scientific">Saccharopolyspora cebuensis</name>
    <dbReference type="NCBI Taxonomy" id="418759"/>
    <lineage>
        <taxon>Bacteria</taxon>
        <taxon>Bacillati</taxon>
        <taxon>Actinomycetota</taxon>
        <taxon>Actinomycetes</taxon>
        <taxon>Pseudonocardiales</taxon>
        <taxon>Pseudonocardiaceae</taxon>
        <taxon>Saccharopolyspora</taxon>
    </lineage>
</organism>
<proteinExistence type="predicted"/>
<evidence type="ECO:0000256" key="1">
    <source>
        <dbReference type="SAM" id="Phobius"/>
    </source>
</evidence>
<evidence type="ECO:0000313" key="3">
    <source>
        <dbReference type="Proteomes" id="UP001564626"/>
    </source>
</evidence>
<sequence>MPLVLAATSADPTAISALHGWVGPGAVVGGLLLLVIALYRRSRATLARKRDAAQPGDG</sequence>
<evidence type="ECO:0000313" key="2">
    <source>
        <dbReference type="EMBL" id="MEY8037915.1"/>
    </source>
</evidence>